<evidence type="ECO:0000313" key="2">
    <source>
        <dbReference type="Proteomes" id="UP001239111"/>
    </source>
</evidence>
<dbReference type="Proteomes" id="UP001239111">
    <property type="component" value="Chromosome 4"/>
</dbReference>
<gene>
    <name evidence="1" type="ORF">QAD02_007879</name>
</gene>
<keyword evidence="2" id="KW-1185">Reference proteome</keyword>
<dbReference type="EMBL" id="CM056744">
    <property type="protein sequence ID" value="KAJ8666217.1"/>
    <property type="molecule type" value="Genomic_DNA"/>
</dbReference>
<protein>
    <submittedName>
        <fullName evidence="1">Uncharacterized protein</fullName>
    </submittedName>
</protein>
<sequence length="480" mass="52701">MDAAYWIHSAEVLHTGEKRETEKKRIARGAHRCISFGLLRRSPPHGRKTENGRKRIARGAHGRVLSDSLSKSPPHGRKTENGEKNGSHGERTDAPYLFPSAEVLNTGRKRGTEKKQFARGTHGCISFRLLSQCSPHGRKTGNGRENGSHVVRTDACYSIPSAGVLYTGKNGKKKRKGSHGERTDASHLVFSAKVLHTGEKRGTEKERIARGALGCVLFDSLSRSPPHGEETGNAEVLHTGEKRETEKRRIARGAHRLISFGLLSQSPPHGRKTENGRKWIARGAHGRVLSDPLSRCPPHERKTGNGRKRIARGAHRFILFGLLSQSPPHGRTTENGRKWIARGAHGRVLSDSLSRSPPHGKKTGNGKKNGSHGVRSDACYSIPSAEVLYTGKKREEEEERIARETDGCISFGLLSQSPPHWKKTKKNGSHGELTDASHLVSSAKVLHTGEKRGTERERIARGSHGCVLFDSPSRSPSHGK</sequence>
<name>A0ACC2N567_9HYME</name>
<proteinExistence type="predicted"/>
<organism evidence="1 2">
    <name type="scientific">Eretmocerus hayati</name>
    <dbReference type="NCBI Taxonomy" id="131215"/>
    <lineage>
        <taxon>Eukaryota</taxon>
        <taxon>Metazoa</taxon>
        <taxon>Ecdysozoa</taxon>
        <taxon>Arthropoda</taxon>
        <taxon>Hexapoda</taxon>
        <taxon>Insecta</taxon>
        <taxon>Pterygota</taxon>
        <taxon>Neoptera</taxon>
        <taxon>Endopterygota</taxon>
        <taxon>Hymenoptera</taxon>
        <taxon>Apocrita</taxon>
        <taxon>Proctotrupomorpha</taxon>
        <taxon>Chalcidoidea</taxon>
        <taxon>Aphelinidae</taxon>
        <taxon>Aphelininae</taxon>
        <taxon>Eretmocerus</taxon>
    </lineage>
</organism>
<evidence type="ECO:0000313" key="1">
    <source>
        <dbReference type="EMBL" id="KAJ8666217.1"/>
    </source>
</evidence>
<comment type="caution">
    <text evidence="1">The sequence shown here is derived from an EMBL/GenBank/DDBJ whole genome shotgun (WGS) entry which is preliminary data.</text>
</comment>
<reference evidence="1" key="1">
    <citation type="submission" date="2023-04" db="EMBL/GenBank/DDBJ databases">
        <title>A chromosome-level genome assembly of the parasitoid wasp Eretmocerus hayati.</title>
        <authorList>
            <person name="Zhong Y."/>
            <person name="Liu S."/>
            <person name="Liu Y."/>
        </authorList>
    </citation>
    <scope>NUCLEOTIDE SEQUENCE</scope>
    <source>
        <strain evidence="1">ZJU_SS_LIU_2023</strain>
    </source>
</reference>
<accession>A0ACC2N567</accession>